<dbReference type="PROSITE" id="PS01124">
    <property type="entry name" value="HTH_ARAC_FAMILY_2"/>
    <property type="match status" value="1"/>
</dbReference>
<dbReference type="EMBL" id="JAVDYC010000001">
    <property type="protein sequence ID" value="MDR7328116.1"/>
    <property type="molecule type" value="Genomic_DNA"/>
</dbReference>
<evidence type="ECO:0000313" key="6">
    <source>
        <dbReference type="Proteomes" id="UP001183629"/>
    </source>
</evidence>
<keyword evidence="3" id="KW-0804">Transcription</keyword>
<comment type="caution">
    <text evidence="5">The sequence shown here is derived from an EMBL/GenBank/DDBJ whole genome shotgun (WGS) entry which is preliminary data.</text>
</comment>
<evidence type="ECO:0000256" key="2">
    <source>
        <dbReference type="ARBA" id="ARBA00023125"/>
    </source>
</evidence>
<dbReference type="GO" id="GO:0043565">
    <property type="term" value="F:sequence-specific DNA binding"/>
    <property type="evidence" value="ECO:0007669"/>
    <property type="project" value="InterPro"/>
</dbReference>
<keyword evidence="2 5" id="KW-0238">DNA-binding</keyword>
<evidence type="ECO:0000256" key="3">
    <source>
        <dbReference type="ARBA" id="ARBA00023163"/>
    </source>
</evidence>
<evidence type="ECO:0000259" key="4">
    <source>
        <dbReference type="PROSITE" id="PS01124"/>
    </source>
</evidence>
<accession>A0AAE4A0B7</accession>
<organism evidence="5 6">
    <name type="scientific">Catenuloplanes niger</name>
    <dbReference type="NCBI Taxonomy" id="587534"/>
    <lineage>
        <taxon>Bacteria</taxon>
        <taxon>Bacillati</taxon>
        <taxon>Actinomycetota</taxon>
        <taxon>Actinomycetes</taxon>
        <taxon>Micromonosporales</taxon>
        <taxon>Micromonosporaceae</taxon>
        <taxon>Catenuloplanes</taxon>
    </lineage>
</organism>
<protein>
    <submittedName>
        <fullName evidence="5">AraC-like DNA-binding protein</fullName>
    </submittedName>
</protein>
<dbReference type="InterPro" id="IPR009057">
    <property type="entry name" value="Homeodomain-like_sf"/>
</dbReference>
<dbReference type="RefSeq" id="WP_310429032.1">
    <property type="nucleotide sequence ID" value="NZ_JAVDYC010000001.1"/>
</dbReference>
<dbReference type="Pfam" id="PF12833">
    <property type="entry name" value="HTH_18"/>
    <property type="match status" value="1"/>
</dbReference>
<dbReference type="GO" id="GO:0003700">
    <property type="term" value="F:DNA-binding transcription factor activity"/>
    <property type="evidence" value="ECO:0007669"/>
    <property type="project" value="InterPro"/>
</dbReference>
<reference evidence="5 6" key="1">
    <citation type="submission" date="2023-07" db="EMBL/GenBank/DDBJ databases">
        <title>Sequencing the genomes of 1000 actinobacteria strains.</title>
        <authorList>
            <person name="Klenk H.-P."/>
        </authorList>
    </citation>
    <scope>NUCLEOTIDE SEQUENCE [LARGE SCALE GENOMIC DNA]</scope>
    <source>
        <strain evidence="5 6">DSM 44711</strain>
    </source>
</reference>
<name>A0AAE4A0B7_9ACTN</name>
<dbReference type="InterPro" id="IPR018060">
    <property type="entry name" value="HTH_AraC"/>
</dbReference>
<dbReference type="Proteomes" id="UP001183629">
    <property type="component" value="Unassembled WGS sequence"/>
</dbReference>
<dbReference type="SUPFAM" id="SSF46689">
    <property type="entry name" value="Homeodomain-like"/>
    <property type="match status" value="1"/>
</dbReference>
<keyword evidence="6" id="KW-1185">Reference proteome</keyword>
<dbReference type="PANTHER" id="PTHR46796">
    <property type="entry name" value="HTH-TYPE TRANSCRIPTIONAL ACTIVATOR RHAS-RELATED"/>
    <property type="match status" value="1"/>
</dbReference>
<keyword evidence="1" id="KW-0805">Transcription regulation</keyword>
<gene>
    <name evidence="5" type="ORF">J2S44_008366</name>
</gene>
<proteinExistence type="predicted"/>
<dbReference type="SMART" id="SM00342">
    <property type="entry name" value="HTH_ARAC"/>
    <property type="match status" value="1"/>
</dbReference>
<evidence type="ECO:0000313" key="5">
    <source>
        <dbReference type="EMBL" id="MDR7328116.1"/>
    </source>
</evidence>
<dbReference type="InterPro" id="IPR050204">
    <property type="entry name" value="AraC_XylS_family_regulators"/>
</dbReference>
<sequence length="263" mass="27295">MAVHSVPVHCDARACEPRVAAPHPALRGLVAGYAGFGRPGARPVTHRLLALAATAVIVDVRAGTAVVTGPRSAGGVCAEHTWGHGVLIAFTPRGVSELLHVPSADLVDGVLPAGSRAAELVDRLAAAPSWNARRATLDALLSARAGASRAGATTHDTLADAAWHLLQRDGARVADVAATLGVGRRRLELACRRRLGQSPARIARIARFQRAVGLLTRGLPPAAVAARTGYADQPHLTRESRTLAGLTPGALRAILQDAAPVRR</sequence>
<feature type="domain" description="HTH araC/xylS-type" evidence="4">
    <location>
        <begin position="156"/>
        <end position="254"/>
    </location>
</feature>
<dbReference type="Gene3D" id="1.10.10.60">
    <property type="entry name" value="Homeodomain-like"/>
    <property type="match status" value="1"/>
</dbReference>
<evidence type="ECO:0000256" key="1">
    <source>
        <dbReference type="ARBA" id="ARBA00023015"/>
    </source>
</evidence>
<dbReference type="PANTHER" id="PTHR46796:SF15">
    <property type="entry name" value="BLL1074 PROTEIN"/>
    <property type="match status" value="1"/>
</dbReference>
<dbReference type="AlphaFoldDB" id="A0AAE4A0B7"/>